<reference evidence="6" key="1">
    <citation type="submission" date="2016-07" db="EMBL/GenBank/DDBJ databases">
        <title>Comparative genomics of the Campylobacter concisus group.</title>
        <authorList>
            <person name="Miller W.G."/>
            <person name="Yee E."/>
            <person name="Chapman M.H."/>
            <person name="Huynh S."/>
            <person name="Bono J.L."/>
            <person name="On S.L.W."/>
            <person name="StLeger J."/>
            <person name="Foster G."/>
            <person name="Parker C.T."/>
        </authorList>
    </citation>
    <scope>NUCLEOTIDE SEQUENCE</scope>
    <source>
        <strain evidence="6">525.92</strain>
    </source>
</reference>
<evidence type="ECO:0000256" key="3">
    <source>
        <dbReference type="ARBA" id="ARBA00022827"/>
    </source>
</evidence>
<dbReference type="InterPro" id="IPR036188">
    <property type="entry name" value="FAD/NAD-bd_sf"/>
</dbReference>
<dbReference type="InterPro" id="IPR003953">
    <property type="entry name" value="FAD-dep_OxRdtase_2_FAD-bd"/>
</dbReference>
<evidence type="ECO:0000256" key="4">
    <source>
        <dbReference type="ARBA" id="ARBA00023002"/>
    </source>
</evidence>
<protein>
    <submittedName>
        <fullName evidence="6">Flavocytochrome c</fullName>
    </submittedName>
</protein>
<evidence type="ECO:0000256" key="1">
    <source>
        <dbReference type="ARBA" id="ARBA00001974"/>
    </source>
</evidence>
<dbReference type="PANTHER" id="PTHR43400:SF7">
    <property type="entry name" value="FAD-DEPENDENT OXIDOREDUCTASE 2 FAD BINDING DOMAIN-CONTAINING PROTEIN"/>
    <property type="match status" value="1"/>
</dbReference>
<dbReference type="HOGENOM" id="CLU_011398_4_3_7"/>
<dbReference type="AlphaFoldDB" id="A7GW83"/>
<dbReference type="SUPFAM" id="SSF56425">
    <property type="entry name" value="Succinate dehydrogenase/fumarate reductase flavoprotein, catalytic domain"/>
    <property type="match status" value="1"/>
</dbReference>
<dbReference type="PANTHER" id="PTHR43400">
    <property type="entry name" value="FUMARATE REDUCTASE"/>
    <property type="match status" value="1"/>
</dbReference>
<dbReference type="Gene3D" id="3.50.50.60">
    <property type="entry name" value="FAD/NAD(P)-binding domain"/>
    <property type="match status" value="1"/>
</dbReference>
<dbReference type="InterPro" id="IPR050315">
    <property type="entry name" value="FAD-oxidoreductase_2"/>
</dbReference>
<proteinExistence type="predicted"/>
<keyword evidence="3" id="KW-0274">FAD</keyword>
<dbReference type="EMBL" id="CP000767">
    <property type="protein sequence ID" value="EAU00565.2"/>
    <property type="molecule type" value="Genomic_DNA"/>
</dbReference>
<gene>
    <name evidence="6" type="ORF">CCV52592_1545</name>
</gene>
<dbReference type="KEGG" id="ccv:CCV52592_1545"/>
<accession>A7GW83</accession>
<dbReference type="InterPro" id="IPR027477">
    <property type="entry name" value="Succ_DH/fumarate_Rdtase_cat_sf"/>
</dbReference>
<dbReference type="Gene3D" id="3.90.700.10">
    <property type="entry name" value="Succinate dehydrogenase/fumarate reductase flavoprotein, catalytic domain"/>
    <property type="match status" value="1"/>
</dbReference>
<keyword evidence="4" id="KW-0560">Oxidoreductase</keyword>
<keyword evidence="7" id="KW-1185">Reference proteome</keyword>
<dbReference type="Pfam" id="PF00890">
    <property type="entry name" value="FAD_binding_2"/>
    <property type="match status" value="1"/>
</dbReference>
<keyword evidence="2" id="KW-0285">Flavoprotein</keyword>
<comment type="cofactor">
    <cofactor evidence="1">
        <name>FAD</name>
        <dbReference type="ChEBI" id="CHEBI:57692"/>
    </cofactor>
</comment>
<evidence type="ECO:0000313" key="7">
    <source>
        <dbReference type="Proteomes" id="UP000006380"/>
    </source>
</evidence>
<evidence type="ECO:0000313" key="6">
    <source>
        <dbReference type="EMBL" id="EAU00565.2"/>
    </source>
</evidence>
<dbReference type="SUPFAM" id="SSF51905">
    <property type="entry name" value="FAD/NAD(P)-binding domain"/>
    <property type="match status" value="1"/>
</dbReference>
<name>A7GW83_CAMC5</name>
<sequence>MMYDVIVIGSGLSGSVCALKCALSNLNVLVIEKLAHLGGTSSLSTLRMAVCGSKMQHKANIIDNEDIFLQDISKLTNGLNHINLTKKLVQNSKYGLDFLLQNGCEFKNEIMWQDGHSVPRTLIPKNGALSILSPLHNKLLNLKNCDILVQHQVLDVKLDHDMTITTIKNLKNGNIYEVKPNIAVVFATGGYARDKKFRTIQNPLTANIASKTSIGANADSLKILLGLNATPILLSQMRYAFDFPLEIIKYSIIVSRKNTKRFLNENIQRQELGFKILTDMNAKSSELFPIAIFDANGIDNFDNPDILYDLTSKNTLKKFESLGQIALHYDINARLLEKIVNIYNSDVKNGIDSEFSKQINDYEIKPLSSPPFFAMEVAPLLNYTQGGVMIDDHARVLDTDQKNIANIYAIGEAVGGVHGESRLISTSSTECVVFGLIAANDIINKKI</sequence>
<dbReference type="Proteomes" id="UP000006380">
    <property type="component" value="Chromosome"/>
</dbReference>
<organism evidence="6 7">
    <name type="scientific">Campylobacter curvus (strain 525.92)</name>
    <dbReference type="NCBI Taxonomy" id="360105"/>
    <lineage>
        <taxon>Bacteria</taxon>
        <taxon>Pseudomonadati</taxon>
        <taxon>Campylobacterota</taxon>
        <taxon>Epsilonproteobacteria</taxon>
        <taxon>Campylobacterales</taxon>
        <taxon>Campylobacteraceae</taxon>
        <taxon>Campylobacter</taxon>
    </lineage>
</organism>
<evidence type="ECO:0000256" key="2">
    <source>
        <dbReference type="ARBA" id="ARBA00022630"/>
    </source>
</evidence>
<dbReference type="STRING" id="360105.CCV52592_1545"/>
<dbReference type="GO" id="GO:0016491">
    <property type="term" value="F:oxidoreductase activity"/>
    <property type="evidence" value="ECO:0007669"/>
    <property type="project" value="UniProtKB-KW"/>
</dbReference>
<evidence type="ECO:0000259" key="5">
    <source>
        <dbReference type="Pfam" id="PF00890"/>
    </source>
</evidence>
<feature type="domain" description="FAD-dependent oxidoreductase 2 FAD-binding" evidence="5">
    <location>
        <begin position="4"/>
        <end position="426"/>
    </location>
</feature>